<proteinExistence type="predicted"/>
<dbReference type="Pfam" id="PF20258">
    <property type="entry name" value="tRNA_Me_trans_C"/>
    <property type="match status" value="1"/>
</dbReference>
<dbReference type="Gene3D" id="2.40.30.10">
    <property type="entry name" value="Translation factors"/>
    <property type="match status" value="1"/>
</dbReference>
<keyword evidence="6" id="KW-0694">RNA-binding</keyword>
<dbReference type="CDD" id="cd01998">
    <property type="entry name" value="MnmA_TRMU-like"/>
    <property type="match status" value="1"/>
</dbReference>
<dbReference type="GO" id="GO:0000049">
    <property type="term" value="F:tRNA binding"/>
    <property type="evidence" value="ECO:0007669"/>
    <property type="project" value="UniProtKB-KW"/>
</dbReference>
<evidence type="ECO:0000256" key="3">
    <source>
        <dbReference type="ARBA" id="ARBA00022694"/>
    </source>
</evidence>
<sequence>YARIEQSPKGYRLLKAVDQTKDQSYFLYTLGQSELQRLLLPIGDLHKEEVRRLATELGLPTANRPESQDICFIPDSNYRSFIAEHIPLEPGDIVDTKGNVLGRHKGLALYTVGQRQGLGLFSNERMYVLKLDAPGNRLVAGTEGELLHDRLFAGELSWVSGEAPRKPVSVNAKVRYKSPEAEAELHLRDGLAEVHFSQPQRAIAPGQAVVFYQGKVVMGGGIIEGAQ</sequence>
<keyword evidence="5" id="KW-0067">ATP-binding</keyword>
<dbReference type="SUPFAM" id="SSF52402">
    <property type="entry name" value="Adenine nucleotide alpha hydrolases-like"/>
    <property type="match status" value="1"/>
</dbReference>
<keyword evidence="1" id="KW-0820">tRNA-binding</keyword>
<dbReference type="GO" id="GO:0016783">
    <property type="term" value="F:sulfurtransferase activity"/>
    <property type="evidence" value="ECO:0007669"/>
    <property type="project" value="InterPro"/>
</dbReference>
<evidence type="ECO:0000256" key="7">
    <source>
        <dbReference type="ARBA" id="ARBA00023157"/>
    </source>
</evidence>
<dbReference type="InterPro" id="IPR014729">
    <property type="entry name" value="Rossmann-like_a/b/a_fold"/>
</dbReference>
<reference evidence="10" key="1">
    <citation type="journal article" date="2014" name="Front. Microbiol.">
        <title>High frequency of phylogenetically diverse reductive dehalogenase-homologous genes in deep subseafloor sedimentary metagenomes.</title>
        <authorList>
            <person name="Kawai M."/>
            <person name="Futagami T."/>
            <person name="Toyoda A."/>
            <person name="Takaki Y."/>
            <person name="Nishi S."/>
            <person name="Hori S."/>
            <person name="Arai W."/>
            <person name="Tsubouchi T."/>
            <person name="Morono Y."/>
            <person name="Uchiyama I."/>
            <person name="Ito T."/>
            <person name="Fujiyama A."/>
            <person name="Inagaki F."/>
            <person name="Takami H."/>
        </authorList>
    </citation>
    <scope>NUCLEOTIDE SEQUENCE</scope>
    <source>
        <strain evidence="10">Expedition CK06-06</strain>
    </source>
</reference>
<dbReference type="InterPro" id="IPR023382">
    <property type="entry name" value="MnmA-like_central_sf"/>
</dbReference>
<feature type="domain" description="tRNA-specific 2-thiouridylase MnmA-like central" evidence="9">
    <location>
        <begin position="80"/>
        <end position="140"/>
    </location>
</feature>
<dbReference type="Pfam" id="PF20259">
    <property type="entry name" value="tRNA_Me_trans_M"/>
    <property type="match status" value="1"/>
</dbReference>
<evidence type="ECO:0000259" key="9">
    <source>
        <dbReference type="Pfam" id="PF20259"/>
    </source>
</evidence>
<evidence type="ECO:0008006" key="11">
    <source>
        <dbReference type="Google" id="ProtNLM"/>
    </source>
</evidence>
<gene>
    <name evidence="10" type="ORF">S03H2_27889</name>
</gene>
<organism evidence="10">
    <name type="scientific">marine sediment metagenome</name>
    <dbReference type="NCBI Taxonomy" id="412755"/>
    <lineage>
        <taxon>unclassified sequences</taxon>
        <taxon>metagenomes</taxon>
        <taxon>ecological metagenomes</taxon>
    </lineage>
</organism>
<evidence type="ECO:0000256" key="5">
    <source>
        <dbReference type="ARBA" id="ARBA00022840"/>
    </source>
</evidence>
<protein>
    <recommendedName>
        <fullName evidence="11">tRNA-specific 2-thiouridylase MnmA</fullName>
    </recommendedName>
</protein>
<dbReference type="EMBL" id="BARU01016792">
    <property type="protein sequence ID" value="GAH52622.1"/>
    <property type="molecule type" value="Genomic_DNA"/>
</dbReference>
<keyword evidence="7" id="KW-1015">Disulfide bond</keyword>
<keyword evidence="3" id="KW-0819">tRNA processing</keyword>
<dbReference type="GO" id="GO:0005524">
    <property type="term" value="F:ATP binding"/>
    <property type="evidence" value="ECO:0007669"/>
    <property type="project" value="UniProtKB-KW"/>
</dbReference>
<evidence type="ECO:0000313" key="10">
    <source>
        <dbReference type="EMBL" id="GAH52622.1"/>
    </source>
</evidence>
<evidence type="ECO:0000256" key="4">
    <source>
        <dbReference type="ARBA" id="ARBA00022741"/>
    </source>
</evidence>
<dbReference type="AlphaFoldDB" id="X1G5X3"/>
<keyword evidence="2" id="KW-0808">Transferase</keyword>
<dbReference type="PANTHER" id="PTHR11933:SF5">
    <property type="entry name" value="MITOCHONDRIAL TRNA-SPECIFIC 2-THIOURIDYLASE 1"/>
    <property type="match status" value="1"/>
</dbReference>
<evidence type="ECO:0000259" key="8">
    <source>
        <dbReference type="Pfam" id="PF20258"/>
    </source>
</evidence>
<dbReference type="GO" id="GO:0002143">
    <property type="term" value="P:tRNA wobble position uridine thiolation"/>
    <property type="evidence" value="ECO:0007669"/>
    <property type="project" value="TreeGrafter"/>
</dbReference>
<evidence type="ECO:0000256" key="1">
    <source>
        <dbReference type="ARBA" id="ARBA00022555"/>
    </source>
</evidence>
<dbReference type="InterPro" id="IPR004506">
    <property type="entry name" value="MnmA-like"/>
</dbReference>
<dbReference type="InterPro" id="IPR046884">
    <property type="entry name" value="MnmA-like_central"/>
</dbReference>
<accession>X1G5X3</accession>
<feature type="non-terminal residue" evidence="10">
    <location>
        <position position="1"/>
    </location>
</feature>
<evidence type="ECO:0000256" key="2">
    <source>
        <dbReference type="ARBA" id="ARBA00022679"/>
    </source>
</evidence>
<dbReference type="Gene3D" id="3.40.50.620">
    <property type="entry name" value="HUPs"/>
    <property type="match status" value="1"/>
</dbReference>
<dbReference type="PANTHER" id="PTHR11933">
    <property type="entry name" value="TRNA 5-METHYLAMINOMETHYL-2-THIOURIDYLATE -METHYLTRANSFERASE"/>
    <property type="match status" value="1"/>
</dbReference>
<evidence type="ECO:0000256" key="6">
    <source>
        <dbReference type="ARBA" id="ARBA00022884"/>
    </source>
</evidence>
<feature type="domain" description="tRNA-specific 2-thiouridylase MnmA-like C-terminal" evidence="8">
    <location>
        <begin position="149"/>
        <end position="223"/>
    </location>
</feature>
<comment type="caution">
    <text evidence="10">The sequence shown here is derived from an EMBL/GenBank/DDBJ whole genome shotgun (WGS) entry which is preliminary data.</text>
</comment>
<name>X1G5X3_9ZZZZ</name>
<keyword evidence="4" id="KW-0547">Nucleotide-binding</keyword>
<dbReference type="InterPro" id="IPR046885">
    <property type="entry name" value="MnmA-like_C"/>
</dbReference>
<dbReference type="Gene3D" id="2.30.30.280">
    <property type="entry name" value="Adenine nucleotide alpha hydrolases-like domains"/>
    <property type="match status" value="1"/>
</dbReference>
<dbReference type="Pfam" id="PF03054">
    <property type="entry name" value="tRNA_Me_trans"/>
    <property type="match status" value="1"/>
</dbReference>